<dbReference type="Proteomes" id="UP000008544">
    <property type="component" value="Chromosome"/>
</dbReference>
<dbReference type="OrthoDB" id="9799337at2"/>
<dbReference type="GO" id="GO:0005524">
    <property type="term" value="F:ATP binding"/>
    <property type="evidence" value="ECO:0007669"/>
    <property type="project" value="UniProtKB-KW"/>
</dbReference>
<dbReference type="Pfam" id="PF00005">
    <property type="entry name" value="ABC_tran"/>
    <property type="match status" value="1"/>
</dbReference>
<dbReference type="InterPro" id="IPR027417">
    <property type="entry name" value="P-loop_NTPase"/>
</dbReference>
<dbReference type="eggNOG" id="COG1120">
    <property type="taxonomic scope" value="Bacteria"/>
</dbReference>
<evidence type="ECO:0000256" key="1">
    <source>
        <dbReference type="ARBA" id="ARBA00022448"/>
    </source>
</evidence>
<accession>B1I446</accession>
<dbReference type="Gene3D" id="3.40.50.300">
    <property type="entry name" value="P-loop containing nucleotide triphosphate hydrolases"/>
    <property type="match status" value="1"/>
</dbReference>
<dbReference type="GO" id="GO:0016887">
    <property type="term" value="F:ATP hydrolysis activity"/>
    <property type="evidence" value="ECO:0007669"/>
    <property type="project" value="InterPro"/>
</dbReference>
<dbReference type="PROSITE" id="PS50893">
    <property type="entry name" value="ABC_TRANSPORTER_2"/>
    <property type="match status" value="1"/>
</dbReference>
<dbReference type="STRING" id="477974.Daud_1150"/>
<evidence type="ECO:0000313" key="5">
    <source>
        <dbReference type="EMBL" id="ACA59661.1"/>
    </source>
</evidence>
<dbReference type="HOGENOM" id="CLU_000604_1_11_9"/>
<dbReference type="FunFam" id="3.40.50.300:FF:000134">
    <property type="entry name" value="Iron-enterobactin ABC transporter ATP-binding protein"/>
    <property type="match status" value="1"/>
</dbReference>
<dbReference type="AlphaFoldDB" id="B1I446"/>
<evidence type="ECO:0000313" key="6">
    <source>
        <dbReference type="Proteomes" id="UP000008544"/>
    </source>
</evidence>
<protein>
    <submittedName>
        <fullName evidence="5">ABC transporter related</fullName>
    </submittedName>
</protein>
<keyword evidence="1" id="KW-0813">Transport</keyword>
<keyword evidence="3" id="KW-0067">ATP-binding</keyword>
<dbReference type="KEGG" id="dau:Daud_1150"/>
<reference evidence="5 6" key="2">
    <citation type="journal article" date="2008" name="Science">
        <title>Environmental genomics reveals a single-species ecosystem deep within Earth.</title>
        <authorList>
            <person name="Chivian D."/>
            <person name="Brodie E.L."/>
            <person name="Alm E.J."/>
            <person name="Culley D.E."/>
            <person name="Dehal P.S."/>
            <person name="Desantis T.Z."/>
            <person name="Gihring T.M."/>
            <person name="Lapidus A."/>
            <person name="Lin L.H."/>
            <person name="Lowry S.R."/>
            <person name="Moser D.P."/>
            <person name="Richardson P.M."/>
            <person name="Southam G."/>
            <person name="Wanger G."/>
            <person name="Pratt L.M."/>
            <person name="Andersen G.L."/>
            <person name="Hazen T.C."/>
            <person name="Brockman F.J."/>
            <person name="Arkin A.P."/>
            <person name="Onstott T.C."/>
        </authorList>
    </citation>
    <scope>NUCLEOTIDE SEQUENCE [LARGE SCALE GENOMIC DNA]</scope>
    <source>
        <strain evidence="5 6">MP104C</strain>
    </source>
</reference>
<dbReference type="EMBL" id="CP000860">
    <property type="protein sequence ID" value="ACA59661.1"/>
    <property type="molecule type" value="Genomic_DNA"/>
</dbReference>
<dbReference type="PANTHER" id="PTHR42734">
    <property type="entry name" value="METAL TRANSPORT SYSTEM ATP-BINDING PROTEIN TM_0124-RELATED"/>
    <property type="match status" value="1"/>
</dbReference>
<name>B1I446_DESAP</name>
<proteinExistence type="predicted"/>
<reference evidence="6" key="1">
    <citation type="submission" date="2007-10" db="EMBL/GenBank/DDBJ databases">
        <title>Complete sequence of chromosome of Desulforudis audaxviator MP104C.</title>
        <authorList>
            <person name="Copeland A."/>
            <person name="Lucas S."/>
            <person name="Lapidus A."/>
            <person name="Barry K."/>
            <person name="Glavina del Rio T."/>
            <person name="Dalin E."/>
            <person name="Tice H."/>
            <person name="Bruce D."/>
            <person name="Pitluck S."/>
            <person name="Lowry S.R."/>
            <person name="Larimer F."/>
            <person name="Land M.L."/>
            <person name="Hauser L."/>
            <person name="Kyrpides N."/>
            <person name="Ivanova N.N."/>
            <person name="Richardson P."/>
        </authorList>
    </citation>
    <scope>NUCLEOTIDE SEQUENCE [LARGE SCALE GENOMIC DNA]</scope>
    <source>
        <strain evidence="6">MP104C</strain>
    </source>
</reference>
<dbReference type="SUPFAM" id="SSF52540">
    <property type="entry name" value="P-loop containing nucleoside triphosphate hydrolases"/>
    <property type="match status" value="1"/>
</dbReference>
<dbReference type="InterPro" id="IPR050153">
    <property type="entry name" value="Metal_Ion_Import_ABC"/>
</dbReference>
<keyword evidence="6" id="KW-1185">Reference proteome</keyword>
<dbReference type="CDD" id="cd03235">
    <property type="entry name" value="ABC_Metallic_Cations"/>
    <property type="match status" value="1"/>
</dbReference>
<sequence>MTVISLRNVTVSYLEDVALRGVSVDIGAGEMVGIVGPNGAGKTTILTVVNGLGRLLSGEAVVLGCRMRAGRGGRDFRLSNAARRMRTGVGYVAQGHNVDPRLPVTVREAVMIGRYGRLGFWRRPGRADRALVEELLALVGMARLADRPFGHLSGGEQQRTAIARALAQEPRVLLLDEPTASLDWRSRQEILDLVADVHRRRGLTTLLVSHDPRETFHRCDRVLLLRRGTIFASGPPEEALSDDNIREVYGISPLCCHGHGHMEVGITDRFGL</sequence>
<dbReference type="SMART" id="SM00382">
    <property type="entry name" value="AAA"/>
    <property type="match status" value="1"/>
</dbReference>
<evidence type="ECO:0000256" key="3">
    <source>
        <dbReference type="ARBA" id="ARBA00022840"/>
    </source>
</evidence>
<keyword evidence="2" id="KW-0547">Nucleotide-binding</keyword>
<gene>
    <name evidence="5" type="ordered locus">Daud_1150</name>
</gene>
<dbReference type="InterPro" id="IPR003439">
    <property type="entry name" value="ABC_transporter-like_ATP-bd"/>
</dbReference>
<feature type="domain" description="ABC transporter" evidence="4">
    <location>
        <begin position="4"/>
        <end position="252"/>
    </location>
</feature>
<evidence type="ECO:0000256" key="2">
    <source>
        <dbReference type="ARBA" id="ARBA00022741"/>
    </source>
</evidence>
<evidence type="ECO:0000259" key="4">
    <source>
        <dbReference type="PROSITE" id="PS50893"/>
    </source>
</evidence>
<dbReference type="InterPro" id="IPR003593">
    <property type="entry name" value="AAA+_ATPase"/>
</dbReference>
<organism evidence="5 6">
    <name type="scientific">Desulforudis audaxviator (strain MP104C)</name>
    <dbReference type="NCBI Taxonomy" id="477974"/>
    <lineage>
        <taxon>Bacteria</taxon>
        <taxon>Bacillati</taxon>
        <taxon>Bacillota</taxon>
        <taxon>Clostridia</taxon>
        <taxon>Thermoanaerobacterales</taxon>
        <taxon>Candidatus Desulforudaceae</taxon>
        <taxon>Candidatus Desulforudis</taxon>
    </lineage>
</organism>